<protein>
    <submittedName>
        <fullName evidence="1">Uncharacterized protein</fullName>
    </submittedName>
</protein>
<dbReference type="Proteomes" id="UP000005239">
    <property type="component" value="Unassembled WGS sequence"/>
</dbReference>
<organism evidence="1 2">
    <name type="scientific">Pristionchus pacificus</name>
    <name type="common">Parasitic nematode worm</name>
    <dbReference type="NCBI Taxonomy" id="54126"/>
    <lineage>
        <taxon>Eukaryota</taxon>
        <taxon>Metazoa</taxon>
        <taxon>Ecdysozoa</taxon>
        <taxon>Nematoda</taxon>
        <taxon>Chromadorea</taxon>
        <taxon>Rhabditida</taxon>
        <taxon>Rhabditina</taxon>
        <taxon>Diplogasteromorpha</taxon>
        <taxon>Diplogasteroidea</taxon>
        <taxon>Neodiplogasteridae</taxon>
        <taxon>Pristionchus</taxon>
    </lineage>
</organism>
<reference evidence="1" key="2">
    <citation type="submission" date="2022-06" db="UniProtKB">
        <authorList>
            <consortium name="EnsemblMetazoa"/>
        </authorList>
    </citation>
    <scope>IDENTIFICATION</scope>
    <source>
        <strain evidence="1">PS312</strain>
    </source>
</reference>
<accession>A0A8R1UL37</accession>
<keyword evidence="2" id="KW-1185">Reference proteome</keyword>
<dbReference type="AlphaFoldDB" id="A0A2A6BBD5"/>
<sequence length="64" mass="6374">MAEAIASVAVAAAADSAADDVAEKLHQELDWNKPVTEAAIHAGEAAIGVGGGIAGAVASIFRMW</sequence>
<proteinExistence type="predicted"/>
<gene>
    <name evidence="1" type="primary">WBGene00206099</name>
</gene>
<name>A0A2A6BBD5_PRIPA</name>
<dbReference type="EnsemblMetazoa" id="PPA33239.1">
    <property type="protein sequence ID" value="PPA33239.1"/>
    <property type="gene ID" value="WBGene00206099"/>
</dbReference>
<evidence type="ECO:0000313" key="2">
    <source>
        <dbReference type="Proteomes" id="UP000005239"/>
    </source>
</evidence>
<reference evidence="2" key="1">
    <citation type="journal article" date="2008" name="Nat. Genet.">
        <title>The Pristionchus pacificus genome provides a unique perspective on nematode lifestyle and parasitism.</title>
        <authorList>
            <person name="Dieterich C."/>
            <person name="Clifton S.W."/>
            <person name="Schuster L.N."/>
            <person name="Chinwalla A."/>
            <person name="Delehaunty K."/>
            <person name="Dinkelacker I."/>
            <person name="Fulton L."/>
            <person name="Fulton R."/>
            <person name="Godfrey J."/>
            <person name="Minx P."/>
            <person name="Mitreva M."/>
            <person name="Roeseler W."/>
            <person name="Tian H."/>
            <person name="Witte H."/>
            <person name="Yang S.P."/>
            <person name="Wilson R.K."/>
            <person name="Sommer R.J."/>
        </authorList>
    </citation>
    <scope>NUCLEOTIDE SEQUENCE [LARGE SCALE GENOMIC DNA]</scope>
    <source>
        <strain evidence="2">PS312</strain>
    </source>
</reference>
<accession>A0A2A6BBD5</accession>
<evidence type="ECO:0000313" key="1">
    <source>
        <dbReference type="EnsemblMetazoa" id="PPA33239.1"/>
    </source>
</evidence>